<organism evidence="1 2">
    <name type="scientific">Rotaria magnacalcarata</name>
    <dbReference type="NCBI Taxonomy" id="392030"/>
    <lineage>
        <taxon>Eukaryota</taxon>
        <taxon>Metazoa</taxon>
        <taxon>Spiralia</taxon>
        <taxon>Gnathifera</taxon>
        <taxon>Rotifera</taxon>
        <taxon>Eurotatoria</taxon>
        <taxon>Bdelloidea</taxon>
        <taxon>Philodinida</taxon>
        <taxon>Philodinidae</taxon>
        <taxon>Rotaria</taxon>
    </lineage>
</organism>
<accession>A0A8S3AEI1</accession>
<comment type="caution">
    <text evidence="1">The sequence shown here is derived from an EMBL/GenBank/DDBJ whole genome shotgun (WGS) entry which is preliminary data.</text>
</comment>
<evidence type="ECO:0000313" key="2">
    <source>
        <dbReference type="Proteomes" id="UP000676336"/>
    </source>
</evidence>
<sequence>MYHEVTGSSLVKVDIAGNIIDPGSTTYGINRAG</sequence>
<dbReference type="Proteomes" id="UP000676336">
    <property type="component" value="Unassembled WGS sequence"/>
</dbReference>
<protein>
    <submittedName>
        <fullName evidence="1">Uncharacterized protein</fullName>
    </submittedName>
</protein>
<dbReference type="AlphaFoldDB" id="A0A8S3AEI1"/>
<dbReference type="EMBL" id="CAJOBI010125487">
    <property type="protein sequence ID" value="CAF4699102.1"/>
    <property type="molecule type" value="Genomic_DNA"/>
</dbReference>
<feature type="non-terminal residue" evidence="1">
    <location>
        <position position="1"/>
    </location>
</feature>
<gene>
    <name evidence="1" type="ORF">SMN809_LOCUS42982</name>
</gene>
<name>A0A8S3AEI1_9BILA</name>
<reference evidence="1" key="1">
    <citation type="submission" date="2021-02" db="EMBL/GenBank/DDBJ databases">
        <authorList>
            <person name="Nowell W R."/>
        </authorList>
    </citation>
    <scope>NUCLEOTIDE SEQUENCE</scope>
</reference>
<evidence type="ECO:0000313" key="1">
    <source>
        <dbReference type="EMBL" id="CAF4699102.1"/>
    </source>
</evidence>
<proteinExistence type="predicted"/>